<dbReference type="InterPro" id="IPR040256">
    <property type="entry name" value="At4g02000-like"/>
</dbReference>
<gene>
    <name evidence="3" type="ORF">Sradi_3028200</name>
</gene>
<reference evidence="3" key="1">
    <citation type="submission" date="2020-06" db="EMBL/GenBank/DDBJ databases">
        <authorList>
            <person name="Li T."/>
            <person name="Hu X."/>
            <person name="Zhang T."/>
            <person name="Song X."/>
            <person name="Zhang H."/>
            <person name="Dai N."/>
            <person name="Sheng W."/>
            <person name="Hou X."/>
            <person name="Wei L."/>
        </authorList>
    </citation>
    <scope>NUCLEOTIDE SEQUENCE</scope>
    <source>
        <strain evidence="3">G02</strain>
        <tissue evidence="3">Leaf</tissue>
    </source>
</reference>
<proteinExistence type="predicted"/>
<feature type="domain" description="DUF4283" evidence="2">
    <location>
        <begin position="168"/>
        <end position="251"/>
    </location>
</feature>
<dbReference type="AlphaFoldDB" id="A0AAW2RAJ4"/>
<dbReference type="PANTHER" id="PTHR31286">
    <property type="entry name" value="GLYCINE-RICH CELL WALL STRUCTURAL PROTEIN 1.8-LIKE"/>
    <property type="match status" value="1"/>
</dbReference>
<organism evidence="3">
    <name type="scientific">Sesamum radiatum</name>
    <name type="common">Black benniseed</name>
    <dbReference type="NCBI Taxonomy" id="300843"/>
    <lineage>
        <taxon>Eukaryota</taxon>
        <taxon>Viridiplantae</taxon>
        <taxon>Streptophyta</taxon>
        <taxon>Embryophyta</taxon>
        <taxon>Tracheophyta</taxon>
        <taxon>Spermatophyta</taxon>
        <taxon>Magnoliopsida</taxon>
        <taxon>eudicotyledons</taxon>
        <taxon>Gunneridae</taxon>
        <taxon>Pentapetalae</taxon>
        <taxon>asterids</taxon>
        <taxon>lamiids</taxon>
        <taxon>Lamiales</taxon>
        <taxon>Pedaliaceae</taxon>
        <taxon>Sesamum</taxon>
    </lineage>
</organism>
<dbReference type="EMBL" id="JACGWJ010000013">
    <property type="protein sequence ID" value="KAL0377227.1"/>
    <property type="molecule type" value="Genomic_DNA"/>
</dbReference>
<comment type="caution">
    <text evidence="3">The sequence shown here is derived from an EMBL/GenBank/DDBJ whole genome shotgun (WGS) entry which is preliminary data.</text>
</comment>
<feature type="region of interest" description="Disordered" evidence="1">
    <location>
        <begin position="568"/>
        <end position="592"/>
    </location>
</feature>
<sequence>MTLLGLGFLRRAVELLDDSGRDPTSRRGGVAVSRAATLPFGSPPSDGGLLPENHHCDRLIITNISLGSFSINSTSTDMAPFVFNSADFPPLTRSNSPELTQPTAVLQQNNMKSFSEAAVPLSAKSKPPLSESDKFFLAGSNATSIGTVNTINGRPTIIFSEEETQSLAADFRYALVGKILARSPPYSQLHRLLSTSGIKGAFTVSLINNKHALINLTNESDYSRLWMRRIWYLKGFPMRVFKWSPTFIPDQESSIVPVWVCFPDLPAHLFRKDALHTIANFVGTPLQIADSTFSRSMLSRARVCIEIDLLKPLVKELDLQINGRTFVQKVEFEQVPQYCSLCKHVGHHDLECYTKGNAPKPPRKRAFGTNEATAKQTKDKVFPPETGECSKAFEPSKLIVDDSDEHDTTIAKVDVANEAHIVDAMPENTTVEVHVEHDVSVVENDTIVEHAILYIENENENVEGVVGCEKEPLHNDNCASGALIVRLDSFSFDLKKMMSWFKVDNALRLFDTFKQFGKVMKEIEVDVQERIKRNGLALRSAKLYQECVLIFDRISQLYLKPCDGRSPPIATRTRRRKKGKNPLEPPDDIHYF</sequence>
<evidence type="ECO:0000313" key="3">
    <source>
        <dbReference type="EMBL" id="KAL0377227.1"/>
    </source>
</evidence>
<evidence type="ECO:0000256" key="1">
    <source>
        <dbReference type="SAM" id="MobiDB-lite"/>
    </source>
</evidence>
<protein>
    <recommendedName>
        <fullName evidence="2">DUF4283 domain-containing protein</fullName>
    </recommendedName>
</protein>
<reference evidence="3" key="2">
    <citation type="journal article" date="2024" name="Plant">
        <title>Genomic evolution and insights into agronomic trait innovations of Sesamum species.</title>
        <authorList>
            <person name="Miao H."/>
            <person name="Wang L."/>
            <person name="Qu L."/>
            <person name="Liu H."/>
            <person name="Sun Y."/>
            <person name="Le M."/>
            <person name="Wang Q."/>
            <person name="Wei S."/>
            <person name="Zheng Y."/>
            <person name="Lin W."/>
            <person name="Duan Y."/>
            <person name="Cao H."/>
            <person name="Xiong S."/>
            <person name="Wang X."/>
            <person name="Wei L."/>
            <person name="Li C."/>
            <person name="Ma Q."/>
            <person name="Ju M."/>
            <person name="Zhao R."/>
            <person name="Li G."/>
            <person name="Mu C."/>
            <person name="Tian Q."/>
            <person name="Mei H."/>
            <person name="Zhang T."/>
            <person name="Gao T."/>
            <person name="Zhang H."/>
        </authorList>
    </citation>
    <scope>NUCLEOTIDE SEQUENCE</scope>
    <source>
        <strain evidence="3">G02</strain>
    </source>
</reference>
<accession>A0AAW2RAJ4</accession>
<dbReference type="Pfam" id="PF14111">
    <property type="entry name" value="DUF4283"/>
    <property type="match status" value="1"/>
</dbReference>
<dbReference type="PANTHER" id="PTHR31286:SF179">
    <property type="entry name" value="RNASE H TYPE-1 DOMAIN-CONTAINING PROTEIN"/>
    <property type="match status" value="1"/>
</dbReference>
<evidence type="ECO:0000259" key="2">
    <source>
        <dbReference type="Pfam" id="PF14111"/>
    </source>
</evidence>
<name>A0AAW2RAJ4_SESRA</name>
<dbReference type="InterPro" id="IPR025558">
    <property type="entry name" value="DUF4283"/>
</dbReference>